<dbReference type="GO" id="GO:0003677">
    <property type="term" value="F:DNA binding"/>
    <property type="evidence" value="ECO:0007669"/>
    <property type="project" value="UniProtKB-KW"/>
</dbReference>
<dbReference type="SMART" id="SM00448">
    <property type="entry name" value="REC"/>
    <property type="match status" value="1"/>
</dbReference>
<dbReference type="InterPro" id="IPR001789">
    <property type="entry name" value="Sig_transdc_resp-reg_receiver"/>
</dbReference>
<evidence type="ECO:0000259" key="4">
    <source>
        <dbReference type="PROSITE" id="PS50110"/>
    </source>
</evidence>
<dbReference type="SUPFAM" id="SSF52172">
    <property type="entry name" value="CheY-like"/>
    <property type="match status" value="1"/>
</dbReference>
<dbReference type="EMBL" id="DXDX01000204">
    <property type="protein sequence ID" value="HIY22462.1"/>
    <property type="molecule type" value="Genomic_DNA"/>
</dbReference>
<keyword evidence="6" id="KW-0238">DNA-binding</keyword>
<feature type="domain" description="HTH LytTR-type" evidence="5">
    <location>
        <begin position="162"/>
        <end position="233"/>
    </location>
</feature>
<dbReference type="PROSITE" id="PS50110">
    <property type="entry name" value="RESPONSE_REGULATORY"/>
    <property type="match status" value="1"/>
</dbReference>
<dbReference type="SMART" id="SM00850">
    <property type="entry name" value="LytTR"/>
    <property type="match status" value="1"/>
</dbReference>
<evidence type="ECO:0000256" key="3">
    <source>
        <dbReference type="PROSITE-ProRule" id="PRU00169"/>
    </source>
</evidence>
<dbReference type="Proteomes" id="UP000823868">
    <property type="component" value="Unassembled WGS sequence"/>
</dbReference>
<evidence type="ECO:0000256" key="1">
    <source>
        <dbReference type="ARBA" id="ARBA00018672"/>
    </source>
</evidence>
<comment type="function">
    <text evidence="2">May play the central regulatory role in sporulation. It may be an element of the effector pathway responsible for the activation of sporulation genes in response to nutritional stress. Spo0A may act in concert with spo0H (a sigma factor) to control the expression of some genes that are critical to the sporulation process.</text>
</comment>
<dbReference type="Pfam" id="PF00072">
    <property type="entry name" value="Response_reg"/>
    <property type="match status" value="1"/>
</dbReference>
<dbReference type="InterPro" id="IPR046947">
    <property type="entry name" value="LytR-like"/>
</dbReference>
<dbReference type="PROSITE" id="PS50930">
    <property type="entry name" value="HTH_LYTTR"/>
    <property type="match status" value="1"/>
</dbReference>
<dbReference type="GO" id="GO:0000156">
    <property type="term" value="F:phosphorelay response regulator activity"/>
    <property type="evidence" value="ECO:0007669"/>
    <property type="project" value="InterPro"/>
</dbReference>
<comment type="caution">
    <text evidence="6">The sequence shown here is derived from an EMBL/GenBank/DDBJ whole genome shotgun (WGS) entry which is preliminary data.</text>
</comment>
<proteinExistence type="predicted"/>
<dbReference type="AlphaFoldDB" id="A0A9D1YAQ5"/>
<dbReference type="InterPro" id="IPR007492">
    <property type="entry name" value="LytTR_DNA-bd_dom"/>
</dbReference>
<gene>
    <name evidence="6" type="ORF">H9841_11260</name>
</gene>
<protein>
    <recommendedName>
        <fullName evidence="1">Stage 0 sporulation protein A homolog</fullName>
    </recommendedName>
</protein>
<dbReference type="Gene3D" id="2.40.50.1020">
    <property type="entry name" value="LytTr DNA-binding domain"/>
    <property type="match status" value="1"/>
</dbReference>
<name>A0A9D1YAQ5_9FIRM</name>
<dbReference type="PANTHER" id="PTHR37299:SF1">
    <property type="entry name" value="STAGE 0 SPORULATION PROTEIN A HOMOLOG"/>
    <property type="match status" value="1"/>
</dbReference>
<evidence type="ECO:0000256" key="2">
    <source>
        <dbReference type="ARBA" id="ARBA00024867"/>
    </source>
</evidence>
<dbReference type="Gene3D" id="3.40.50.2300">
    <property type="match status" value="1"/>
</dbReference>
<sequence length="243" mass="28108">MSDLSIAICDDLAEERAKLAKMVLHYCKQKGITPHLKLFSNGDELLDGFRRPGQFQIVFLDIYMPGRSGMETARRIRTVDRNVALLFATNSQDHGMDSFEVRAADYLVKPFQEEEVARALDWCLTHLPEPMRCLSIYAEGEERELPLCSIWYIDVYGHQCHIHTQQETLVTRRGLDDLEVAIDSSDFLRCHRSYLVNMNYIQGLEGNHFRMSDGNLIPIGSTYSAQTRNHFIDWTYLKAWNQI</sequence>
<dbReference type="PANTHER" id="PTHR37299">
    <property type="entry name" value="TRANSCRIPTIONAL REGULATOR-RELATED"/>
    <property type="match status" value="1"/>
</dbReference>
<organism evidence="6 7">
    <name type="scientific">Candidatus Flavonifractor merdigallinarum</name>
    <dbReference type="NCBI Taxonomy" id="2838589"/>
    <lineage>
        <taxon>Bacteria</taxon>
        <taxon>Bacillati</taxon>
        <taxon>Bacillota</taxon>
        <taxon>Clostridia</taxon>
        <taxon>Eubacteriales</taxon>
        <taxon>Oscillospiraceae</taxon>
        <taxon>Flavonifractor</taxon>
    </lineage>
</organism>
<feature type="modified residue" description="4-aspartylphosphate" evidence="3">
    <location>
        <position position="61"/>
    </location>
</feature>
<dbReference type="InterPro" id="IPR011006">
    <property type="entry name" value="CheY-like_superfamily"/>
</dbReference>
<reference evidence="6" key="2">
    <citation type="submission" date="2021-04" db="EMBL/GenBank/DDBJ databases">
        <authorList>
            <person name="Gilroy R."/>
        </authorList>
    </citation>
    <scope>NUCLEOTIDE SEQUENCE</scope>
    <source>
        <strain evidence="6">ChiBcec16_6824</strain>
    </source>
</reference>
<evidence type="ECO:0000313" key="7">
    <source>
        <dbReference type="Proteomes" id="UP000823868"/>
    </source>
</evidence>
<evidence type="ECO:0000313" key="6">
    <source>
        <dbReference type="EMBL" id="HIY22462.1"/>
    </source>
</evidence>
<dbReference type="Pfam" id="PF04397">
    <property type="entry name" value="LytTR"/>
    <property type="match status" value="1"/>
</dbReference>
<accession>A0A9D1YAQ5</accession>
<keyword evidence="3" id="KW-0597">Phosphoprotein</keyword>
<feature type="domain" description="Response regulatory" evidence="4">
    <location>
        <begin position="5"/>
        <end position="124"/>
    </location>
</feature>
<reference evidence="6" key="1">
    <citation type="journal article" date="2021" name="PeerJ">
        <title>Extensive microbial diversity within the chicken gut microbiome revealed by metagenomics and culture.</title>
        <authorList>
            <person name="Gilroy R."/>
            <person name="Ravi A."/>
            <person name="Getino M."/>
            <person name="Pursley I."/>
            <person name="Horton D.L."/>
            <person name="Alikhan N.F."/>
            <person name="Baker D."/>
            <person name="Gharbi K."/>
            <person name="Hall N."/>
            <person name="Watson M."/>
            <person name="Adriaenssens E.M."/>
            <person name="Foster-Nyarko E."/>
            <person name="Jarju S."/>
            <person name="Secka A."/>
            <person name="Antonio M."/>
            <person name="Oren A."/>
            <person name="Chaudhuri R.R."/>
            <person name="La Ragione R."/>
            <person name="Hildebrand F."/>
            <person name="Pallen M.J."/>
        </authorList>
    </citation>
    <scope>NUCLEOTIDE SEQUENCE</scope>
    <source>
        <strain evidence="6">ChiBcec16_6824</strain>
    </source>
</reference>
<evidence type="ECO:0000259" key="5">
    <source>
        <dbReference type="PROSITE" id="PS50930"/>
    </source>
</evidence>